<name>A0ABQ5ANR6_9ASTR</name>
<dbReference type="Proteomes" id="UP001151760">
    <property type="component" value="Unassembled WGS sequence"/>
</dbReference>
<feature type="region of interest" description="Disordered" evidence="1">
    <location>
        <begin position="41"/>
        <end position="128"/>
    </location>
</feature>
<reference evidence="2" key="1">
    <citation type="journal article" date="2022" name="Int. J. Mol. Sci.">
        <title>Draft Genome of Tanacetum Coccineum: Genomic Comparison of Closely Related Tanacetum-Family Plants.</title>
        <authorList>
            <person name="Yamashiro T."/>
            <person name="Shiraishi A."/>
            <person name="Nakayama K."/>
            <person name="Satake H."/>
        </authorList>
    </citation>
    <scope>NUCLEOTIDE SEQUENCE</scope>
</reference>
<sequence length="128" mass="14606">MEANESINILDNLKNIYNALVESYNSDKDIITSYGDVVLLKGGRDDQDKDEDPSAGSDRGTKRRKSEEPSHTVEDSGMQQDQEFFTGDNDEQPTDKEVNKSDLFKKPERPPTPDLDWSKRQQVDFRPP</sequence>
<dbReference type="EMBL" id="BQNB010012448">
    <property type="protein sequence ID" value="GJT03694.1"/>
    <property type="molecule type" value="Genomic_DNA"/>
</dbReference>
<keyword evidence="3" id="KW-1185">Reference proteome</keyword>
<feature type="compositionally biased region" description="Basic and acidic residues" evidence="1">
    <location>
        <begin position="93"/>
        <end position="128"/>
    </location>
</feature>
<accession>A0ABQ5ANR6</accession>
<reference evidence="2" key="2">
    <citation type="submission" date="2022-01" db="EMBL/GenBank/DDBJ databases">
        <authorList>
            <person name="Yamashiro T."/>
            <person name="Shiraishi A."/>
            <person name="Satake H."/>
            <person name="Nakayama K."/>
        </authorList>
    </citation>
    <scope>NUCLEOTIDE SEQUENCE</scope>
</reference>
<protein>
    <submittedName>
        <fullName evidence="2">Uncharacterized protein</fullName>
    </submittedName>
</protein>
<feature type="compositionally biased region" description="Basic and acidic residues" evidence="1">
    <location>
        <begin position="65"/>
        <end position="74"/>
    </location>
</feature>
<evidence type="ECO:0000313" key="3">
    <source>
        <dbReference type="Proteomes" id="UP001151760"/>
    </source>
</evidence>
<organism evidence="2 3">
    <name type="scientific">Tanacetum coccineum</name>
    <dbReference type="NCBI Taxonomy" id="301880"/>
    <lineage>
        <taxon>Eukaryota</taxon>
        <taxon>Viridiplantae</taxon>
        <taxon>Streptophyta</taxon>
        <taxon>Embryophyta</taxon>
        <taxon>Tracheophyta</taxon>
        <taxon>Spermatophyta</taxon>
        <taxon>Magnoliopsida</taxon>
        <taxon>eudicotyledons</taxon>
        <taxon>Gunneridae</taxon>
        <taxon>Pentapetalae</taxon>
        <taxon>asterids</taxon>
        <taxon>campanulids</taxon>
        <taxon>Asterales</taxon>
        <taxon>Asteraceae</taxon>
        <taxon>Asteroideae</taxon>
        <taxon>Anthemideae</taxon>
        <taxon>Anthemidinae</taxon>
        <taxon>Tanacetum</taxon>
    </lineage>
</organism>
<proteinExistence type="predicted"/>
<comment type="caution">
    <text evidence="2">The sequence shown here is derived from an EMBL/GenBank/DDBJ whole genome shotgun (WGS) entry which is preliminary data.</text>
</comment>
<evidence type="ECO:0000313" key="2">
    <source>
        <dbReference type="EMBL" id="GJT03694.1"/>
    </source>
</evidence>
<evidence type="ECO:0000256" key="1">
    <source>
        <dbReference type="SAM" id="MobiDB-lite"/>
    </source>
</evidence>
<gene>
    <name evidence="2" type="ORF">Tco_0838156</name>
</gene>